<proteinExistence type="predicted"/>
<sequence>MIETVSSTKPLPSSEIWAISMTERFGEDPGIRADHIRNASLVAWCIVTVIATTIAWLTVFCARKRALMALAQREDDEKSTGAMASLLSSDKLYSDALLKERQFHRQRIALAFLWVLCSGLVVFTVSGIMLSTKLQWYSGLLWVLLSVGPACWLLILTRYHIKGELIS</sequence>
<accession>A0A060T5P1</accession>
<dbReference type="AlphaFoldDB" id="A0A060T5P1"/>
<protein>
    <submittedName>
        <fullName evidence="2">ARAD1B08690p</fullName>
    </submittedName>
</protein>
<dbReference type="EMBL" id="HG937692">
    <property type="protein sequence ID" value="CDP36253.1"/>
    <property type="molecule type" value="Genomic_DNA"/>
</dbReference>
<feature type="transmembrane region" description="Helical" evidence="1">
    <location>
        <begin position="41"/>
        <end position="62"/>
    </location>
</feature>
<name>A0A060T5P1_BLAAD</name>
<evidence type="ECO:0000256" key="1">
    <source>
        <dbReference type="SAM" id="Phobius"/>
    </source>
</evidence>
<keyword evidence="1" id="KW-0472">Membrane</keyword>
<reference evidence="2" key="1">
    <citation type="submission" date="2014-02" db="EMBL/GenBank/DDBJ databases">
        <authorList>
            <person name="Genoscope - CEA"/>
        </authorList>
    </citation>
    <scope>NUCLEOTIDE SEQUENCE</scope>
    <source>
        <strain evidence="2">LS3</strain>
    </source>
</reference>
<evidence type="ECO:0000313" key="2">
    <source>
        <dbReference type="EMBL" id="CDP36253.1"/>
    </source>
</evidence>
<reference evidence="2" key="2">
    <citation type="submission" date="2014-06" db="EMBL/GenBank/DDBJ databases">
        <title>The complete genome of Blastobotrys (Arxula) adeninivorans LS3 - a yeast of biotechnological interest.</title>
        <authorList>
            <person name="Kunze G."/>
            <person name="Gaillardin C."/>
            <person name="Czernicka M."/>
            <person name="Durrens P."/>
            <person name="Martin T."/>
            <person name="Boer E."/>
            <person name="Gabaldon T."/>
            <person name="Cruz J."/>
            <person name="Talla E."/>
            <person name="Marck C."/>
            <person name="Goffeau A."/>
            <person name="Barbe V."/>
            <person name="Baret P."/>
            <person name="Baronian K."/>
            <person name="Beier S."/>
            <person name="Bleykasten C."/>
            <person name="Bode R."/>
            <person name="Casaregola S."/>
            <person name="Despons L."/>
            <person name="Fairhead C."/>
            <person name="Giersberg M."/>
            <person name="Gierski P."/>
            <person name="Hahnel U."/>
            <person name="Hartmann A."/>
            <person name="Jankowska D."/>
            <person name="Jubin C."/>
            <person name="Jung P."/>
            <person name="Lafontaine I."/>
            <person name="Leh-Louis V."/>
            <person name="Lemaire M."/>
            <person name="Marcet-Houben M."/>
            <person name="Mascher M."/>
            <person name="Morel G."/>
            <person name="Richard G.-F."/>
            <person name="Riechen J."/>
            <person name="Sacerdot C."/>
            <person name="Sarkar A."/>
            <person name="Savel G."/>
            <person name="Schacherer J."/>
            <person name="Sherman D."/>
            <person name="Straub M.-L."/>
            <person name="Stein N."/>
            <person name="Thierry A."/>
            <person name="Trautwein-Schult A."/>
            <person name="Westhof E."/>
            <person name="Worch S."/>
            <person name="Dujon B."/>
            <person name="Souciet J.-L."/>
            <person name="Wincker P."/>
            <person name="Scholz U."/>
            <person name="Neuveglise N."/>
        </authorList>
    </citation>
    <scope>NUCLEOTIDE SEQUENCE</scope>
    <source>
        <strain evidence="2">LS3</strain>
    </source>
</reference>
<gene>
    <name evidence="2" type="ORF">GNLVRS02_ARAD1B08690g</name>
</gene>
<keyword evidence="1" id="KW-0812">Transmembrane</keyword>
<feature type="transmembrane region" description="Helical" evidence="1">
    <location>
        <begin position="136"/>
        <end position="156"/>
    </location>
</feature>
<organism evidence="2">
    <name type="scientific">Blastobotrys adeninivorans</name>
    <name type="common">Yeast</name>
    <name type="synonym">Arxula adeninivorans</name>
    <dbReference type="NCBI Taxonomy" id="409370"/>
    <lineage>
        <taxon>Eukaryota</taxon>
        <taxon>Fungi</taxon>
        <taxon>Dikarya</taxon>
        <taxon>Ascomycota</taxon>
        <taxon>Saccharomycotina</taxon>
        <taxon>Dipodascomycetes</taxon>
        <taxon>Dipodascales</taxon>
        <taxon>Trichomonascaceae</taxon>
        <taxon>Blastobotrys</taxon>
    </lineage>
</organism>
<keyword evidence="1" id="KW-1133">Transmembrane helix</keyword>
<feature type="transmembrane region" description="Helical" evidence="1">
    <location>
        <begin position="108"/>
        <end position="130"/>
    </location>
</feature>